<feature type="transmembrane region" description="Helical" evidence="2">
    <location>
        <begin position="52"/>
        <end position="69"/>
    </location>
</feature>
<sequence>MRFFGTTWVGHDGVYGLRRAGVAAGALAAAVAGCLVLRFAYQGLAVADVGGFVNALVVVMFAICSAVAFRKTWEGFTRRPIGSAAEDSLRSLKAIGFIGSLLAYFFRSLTEAPGEKLRREEYETARSQYEKRRGARTGNPAARKGKGGKSKRK</sequence>
<proteinExistence type="predicted"/>
<feature type="compositionally biased region" description="Basic and acidic residues" evidence="1">
    <location>
        <begin position="117"/>
        <end position="132"/>
    </location>
</feature>
<evidence type="ECO:0000256" key="1">
    <source>
        <dbReference type="SAM" id="MobiDB-lite"/>
    </source>
</evidence>
<evidence type="ECO:0000256" key="2">
    <source>
        <dbReference type="SAM" id="Phobius"/>
    </source>
</evidence>
<organism evidence="3 4">
    <name type="scientific">Streptomyces maoxianensis</name>
    <dbReference type="NCBI Taxonomy" id="1459942"/>
    <lineage>
        <taxon>Bacteria</taxon>
        <taxon>Bacillati</taxon>
        <taxon>Actinomycetota</taxon>
        <taxon>Actinomycetes</taxon>
        <taxon>Kitasatosporales</taxon>
        <taxon>Streptomycetaceae</taxon>
        <taxon>Streptomyces</taxon>
    </lineage>
</organism>
<evidence type="ECO:0008006" key="5">
    <source>
        <dbReference type="Google" id="ProtNLM"/>
    </source>
</evidence>
<keyword evidence="2" id="KW-1133">Transmembrane helix</keyword>
<dbReference type="RefSeq" id="WP_381201612.1">
    <property type="nucleotide sequence ID" value="NZ_JBHSFE010000028.1"/>
</dbReference>
<dbReference type="PROSITE" id="PS51257">
    <property type="entry name" value="PROKAR_LIPOPROTEIN"/>
    <property type="match status" value="1"/>
</dbReference>
<evidence type="ECO:0000313" key="3">
    <source>
        <dbReference type="EMBL" id="MFC4611800.1"/>
    </source>
</evidence>
<accession>A0ABV9GF62</accession>
<gene>
    <name evidence="3" type="ORF">ACFO9E_29080</name>
</gene>
<dbReference type="Proteomes" id="UP001595993">
    <property type="component" value="Unassembled WGS sequence"/>
</dbReference>
<feature type="compositionally biased region" description="Basic residues" evidence="1">
    <location>
        <begin position="143"/>
        <end position="153"/>
    </location>
</feature>
<reference evidence="4" key="1">
    <citation type="journal article" date="2019" name="Int. J. Syst. Evol. Microbiol.">
        <title>The Global Catalogue of Microorganisms (GCM) 10K type strain sequencing project: providing services to taxonomists for standard genome sequencing and annotation.</title>
        <authorList>
            <consortium name="The Broad Institute Genomics Platform"/>
            <consortium name="The Broad Institute Genome Sequencing Center for Infectious Disease"/>
            <person name="Wu L."/>
            <person name="Ma J."/>
        </authorList>
    </citation>
    <scope>NUCLEOTIDE SEQUENCE [LARGE SCALE GENOMIC DNA]</scope>
    <source>
        <strain evidence="4">CGMCC 4.7139</strain>
    </source>
</reference>
<evidence type="ECO:0000313" key="4">
    <source>
        <dbReference type="Proteomes" id="UP001595993"/>
    </source>
</evidence>
<feature type="transmembrane region" description="Helical" evidence="2">
    <location>
        <begin position="20"/>
        <end position="40"/>
    </location>
</feature>
<keyword evidence="2" id="KW-0812">Transmembrane</keyword>
<keyword evidence="2" id="KW-0472">Membrane</keyword>
<dbReference type="EMBL" id="JBHSFE010000028">
    <property type="protein sequence ID" value="MFC4611800.1"/>
    <property type="molecule type" value="Genomic_DNA"/>
</dbReference>
<keyword evidence="4" id="KW-1185">Reference proteome</keyword>
<name>A0ABV9GF62_9ACTN</name>
<feature type="region of interest" description="Disordered" evidence="1">
    <location>
        <begin position="117"/>
        <end position="153"/>
    </location>
</feature>
<protein>
    <recommendedName>
        <fullName evidence="5">EamA/RhaT family transporter</fullName>
    </recommendedName>
</protein>
<comment type="caution">
    <text evidence="3">The sequence shown here is derived from an EMBL/GenBank/DDBJ whole genome shotgun (WGS) entry which is preliminary data.</text>
</comment>